<accession>A0AC35THX7</accession>
<name>A0AC35THX7_9BILA</name>
<evidence type="ECO:0000313" key="2">
    <source>
        <dbReference type="WBParaSite" id="RSKR_0000076300.1"/>
    </source>
</evidence>
<dbReference type="WBParaSite" id="RSKR_0000076300.1">
    <property type="protein sequence ID" value="RSKR_0000076300.1"/>
    <property type="gene ID" value="RSKR_0000076300"/>
</dbReference>
<evidence type="ECO:0000313" key="1">
    <source>
        <dbReference type="Proteomes" id="UP000095286"/>
    </source>
</evidence>
<proteinExistence type="predicted"/>
<sequence length="471" mass="54123">MINSTFLLDNLRAAGVDGNGNVNRGTDNAKKTLSWDKTIIKYADKNNSSFECWFEYSTPDGEIKKPCKVRIYDFCCPKENEGSRSYVVKINEEGGRNQIALSFEVSVVQDNKSHIIMPTSRKFTHPICLSKTTNSKDFEDLNGYIDLVYYINVFEDSTTVSAVQKFIDPPRRVKSRKQIADTNLCKMYNEMQYSDCKIKVGSKILSAHRCILASRSSVFNKMFKDEKTFKDHNNTIDMSDQTCEVVEGMLQFLYKADVEKAKKIGNDLFLIAFKYNITCILELSEIMTTTITSVKNALLLLMVSVIYEFSDLHKASLKCVECLVNNILDGRLGLKKSANQKWEDYLTSDVQDALELIENDFQSYISSKQKRKLYFQQHEFEKIEKMTGSFDNLPSYFIKTLCNIIEKMEAKENVKRSAEEQSRIAGKRIKSCILELHKTRNSRTGEGKNKLRRVKKRNVNGDDRRALPNLQ</sequence>
<reference evidence="2" key="1">
    <citation type="submission" date="2016-11" db="UniProtKB">
        <authorList>
            <consortium name="WormBaseParasite"/>
        </authorList>
    </citation>
    <scope>IDENTIFICATION</scope>
    <source>
        <strain evidence="2">KR3021</strain>
    </source>
</reference>
<organism evidence="1 2">
    <name type="scientific">Rhabditophanes sp. KR3021</name>
    <dbReference type="NCBI Taxonomy" id="114890"/>
    <lineage>
        <taxon>Eukaryota</taxon>
        <taxon>Metazoa</taxon>
        <taxon>Ecdysozoa</taxon>
        <taxon>Nematoda</taxon>
        <taxon>Chromadorea</taxon>
        <taxon>Rhabditida</taxon>
        <taxon>Tylenchina</taxon>
        <taxon>Panagrolaimomorpha</taxon>
        <taxon>Strongyloidoidea</taxon>
        <taxon>Alloionematidae</taxon>
        <taxon>Rhabditophanes</taxon>
    </lineage>
</organism>
<protein>
    <submittedName>
        <fullName evidence="2">BTB domain-containing protein</fullName>
    </submittedName>
</protein>
<dbReference type="Proteomes" id="UP000095286">
    <property type="component" value="Unplaced"/>
</dbReference>